<dbReference type="Pfam" id="PF02661">
    <property type="entry name" value="Fic"/>
    <property type="match status" value="1"/>
</dbReference>
<feature type="binding site" evidence="1">
    <location>
        <position position="95"/>
    </location>
    <ligand>
        <name>ATP</name>
        <dbReference type="ChEBI" id="CHEBI:30616"/>
    </ligand>
</feature>
<dbReference type="STRING" id="551995.SAMN05192574_102421"/>
<accession>A0A1H8DR04</accession>
<evidence type="ECO:0000256" key="2">
    <source>
        <dbReference type="PIRSR" id="PIRSR640198-1"/>
    </source>
</evidence>
<organism evidence="5 6">
    <name type="scientific">Mucilaginibacter gossypiicola</name>
    <dbReference type="NCBI Taxonomy" id="551995"/>
    <lineage>
        <taxon>Bacteria</taxon>
        <taxon>Pseudomonadati</taxon>
        <taxon>Bacteroidota</taxon>
        <taxon>Sphingobacteriia</taxon>
        <taxon>Sphingobacteriales</taxon>
        <taxon>Sphingobacteriaceae</taxon>
        <taxon>Mucilaginibacter</taxon>
    </lineage>
</organism>
<reference evidence="6" key="1">
    <citation type="submission" date="2016-10" db="EMBL/GenBank/DDBJ databases">
        <authorList>
            <person name="Varghese N."/>
            <person name="Submissions S."/>
        </authorList>
    </citation>
    <scope>NUCLEOTIDE SEQUENCE [LARGE SCALE GENOMIC DNA]</scope>
    <source>
        <strain evidence="6">Gh-48</strain>
    </source>
</reference>
<feature type="binding site" evidence="1">
    <location>
        <position position="272"/>
    </location>
    <ligand>
        <name>ATP</name>
        <dbReference type="ChEBI" id="CHEBI:30616"/>
    </ligand>
</feature>
<feature type="binding site" evidence="3">
    <location>
        <begin position="234"/>
        <end position="241"/>
    </location>
    <ligand>
        <name>ATP</name>
        <dbReference type="ChEBI" id="CHEBI:30616"/>
    </ligand>
</feature>
<dbReference type="RefSeq" id="WP_244280887.1">
    <property type="nucleotide sequence ID" value="NZ_FOCL01000002.1"/>
</dbReference>
<dbReference type="PIRSF" id="PIRSF038925">
    <property type="entry name" value="AMP-prot_trans"/>
    <property type="match status" value="1"/>
</dbReference>
<dbReference type="Pfam" id="PF21248">
    <property type="entry name" value="SoFic-like_C"/>
    <property type="match status" value="1"/>
</dbReference>
<dbReference type="EMBL" id="FOCL01000002">
    <property type="protein sequence ID" value="SEN08978.1"/>
    <property type="molecule type" value="Genomic_DNA"/>
</dbReference>
<feature type="active site" evidence="2">
    <location>
        <position position="230"/>
    </location>
</feature>
<dbReference type="InterPro" id="IPR040198">
    <property type="entry name" value="Fido_containing"/>
</dbReference>
<feature type="domain" description="Fido" evidence="4">
    <location>
        <begin position="143"/>
        <end position="294"/>
    </location>
</feature>
<evidence type="ECO:0000313" key="6">
    <source>
        <dbReference type="Proteomes" id="UP000198942"/>
    </source>
</evidence>
<dbReference type="AlphaFoldDB" id="A0A1H8DR04"/>
<keyword evidence="6" id="KW-1185">Reference proteome</keyword>
<dbReference type="PROSITE" id="PS51459">
    <property type="entry name" value="FIDO"/>
    <property type="match status" value="1"/>
</dbReference>
<dbReference type="PANTHER" id="PTHR13504">
    <property type="entry name" value="FIDO DOMAIN-CONTAINING PROTEIN DDB_G0283145"/>
    <property type="match status" value="1"/>
</dbReference>
<feature type="binding site" evidence="1">
    <location>
        <position position="230"/>
    </location>
    <ligand>
        <name>ATP</name>
        <dbReference type="ChEBI" id="CHEBI:30616"/>
    </ligand>
</feature>
<dbReference type="Pfam" id="PF13784">
    <property type="entry name" value="Fic_N"/>
    <property type="match status" value="1"/>
</dbReference>
<dbReference type="InterPro" id="IPR036597">
    <property type="entry name" value="Fido-like_dom_sf"/>
</dbReference>
<keyword evidence="1" id="KW-0547">Nucleotide-binding</keyword>
<gene>
    <name evidence="5" type="ORF">SAMN05192574_102421</name>
</gene>
<evidence type="ECO:0000256" key="1">
    <source>
        <dbReference type="PIRSR" id="PIRSR038925-1"/>
    </source>
</evidence>
<dbReference type="InterPro" id="IPR003812">
    <property type="entry name" value="Fido"/>
</dbReference>
<evidence type="ECO:0000259" key="4">
    <source>
        <dbReference type="PROSITE" id="PS51459"/>
    </source>
</evidence>
<dbReference type="SUPFAM" id="SSF140931">
    <property type="entry name" value="Fic-like"/>
    <property type="match status" value="1"/>
</dbReference>
<feature type="binding site" evidence="1">
    <location>
        <begin position="235"/>
        <end position="241"/>
    </location>
    <ligand>
        <name>ATP</name>
        <dbReference type="ChEBI" id="CHEBI:30616"/>
    </ligand>
</feature>
<evidence type="ECO:0000313" key="5">
    <source>
        <dbReference type="EMBL" id="SEN08978.1"/>
    </source>
</evidence>
<protein>
    <submittedName>
        <fullName evidence="5">Fic family protein</fullName>
    </submittedName>
</protein>
<dbReference type="Proteomes" id="UP000198942">
    <property type="component" value="Unassembled WGS sequence"/>
</dbReference>
<dbReference type="Gene3D" id="1.10.3290.10">
    <property type="entry name" value="Fido-like domain"/>
    <property type="match status" value="1"/>
</dbReference>
<dbReference type="InterPro" id="IPR048770">
    <property type="entry name" value="SoFic-like_C"/>
</dbReference>
<dbReference type="InterPro" id="IPR025758">
    <property type="entry name" value="Fic/DOC_N"/>
</dbReference>
<sequence length="394" mass="45029">MPKILLTSKYWIFNVNGVDLRMPYKVNPDRTIPWNTLPELPIDKHLYEDVEIYSQLGNAKAALGRLQGRSIVIPNQALLINSISLQEAKASSAIENIFTTDDELYQAYSEEQIQQLTGPSKEVLYYREALWKGYAYLNKDQVFDENYFVTMYRIVSQFNDGIRTPIAQIVIKEGGTGPNAGKVSYTPPRGKGIVEAKLHNLIEFLNDDKTYPIDPLLKMAIGHLQFEAIHPFRDGNGRTGRIFNIHYLTKKGLLDYPILFLSRYIMDHKEDYYAGLAGVTQRGSWKNWLLYMLKAVEVTSNITYDKINDIVSAKDAILKAVVDDTEIARPESLVNAIFTQPYTRVKHLVGGNIYAENTARKYLDQLTHMGVLEKRVIGKGNYYLNLELYRILSE</sequence>
<proteinExistence type="predicted"/>
<keyword evidence="1" id="KW-0067">ATP-binding</keyword>
<feature type="binding site" evidence="3">
    <location>
        <begin position="272"/>
        <end position="273"/>
    </location>
    <ligand>
        <name>ATP</name>
        <dbReference type="ChEBI" id="CHEBI:30616"/>
    </ligand>
</feature>
<name>A0A1H8DR04_9SPHI</name>
<dbReference type="PANTHER" id="PTHR13504:SF35">
    <property type="entry name" value="PROTEIN ADENYLYLTRANSFERASE SOFIC"/>
    <property type="match status" value="1"/>
</dbReference>
<dbReference type="InterPro" id="IPR026287">
    <property type="entry name" value="SoFic-like"/>
</dbReference>
<evidence type="ECO:0000256" key="3">
    <source>
        <dbReference type="PIRSR" id="PIRSR640198-2"/>
    </source>
</evidence>
<dbReference type="GO" id="GO:0005524">
    <property type="term" value="F:ATP binding"/>
    <property type="evidence" value="ECO:0007669"/>
    <property type="project" value="UniProtKB-KW"/>
</dbReference>